<dbReference type="Pfam" id="PF00756">
    <property type="entry name" value="Esterase"/>
    <property type="match status" value="1"/>
</dbReference>
<organism evidence="2 3">
    <name type="scientific">Georgenia ruanii</name>
    <dbReference type="NCBI Taxonomy" id="348442"/>
    <lineage>
        <taxon>Bacteria</taxon>
        <taxon>Bacillati</taxon>
        <taxon>Actinomycetota</taxon>
        <taxon>Actinomycetes</taxon>
        <taxon>Micrococcales</taxon>
        <taxon>Bogoriellaceae</taxon>
        <taxon>Georgenia</taxon>
    </lineage>
</organism>
<protein>
    <recommendedName>
        <fullName evidence="4">Esterase</fullName>
    </recommendedName>
</protein>
<reference evidence="2 3" key="1">
    <citation type="submission" date="2019-10" db="EMBL/GenBank/DDBJ databases">
        <title>Georgenia wutianyii sp. nov. and Georgenia yuyongxinii sp. nov. isolated from plateau pika (Ochotona curzoniae) in the Qinghai-Tibet plateau of China.</title>
        <authorList>
            <person name="Tian Z."/>
        </authorList>
    </citation>
    <scope>NUCLEOTIDE SEQUENCE [LARGE SCALE GENOMIC DNA]</scope>
    <source>
        <strain evidence="2 3">JCM 15130</strain>
    </source>
</reference>
<proteinExistence type="predicted"/>
<dbReference type="InterPro" id="IPR050583">
    <property type="entry name" value="Mycobacterial_A85_antigen"/>
</dbReference>
<dbReference type="Proteomes" id="UP000429644">
    <property type="component" value="Unassembled WGS sequence"/>
</dbReference>
<dbReference type="InterPro" id="IPR029058">
    <property type="entry name" value="AB_hydrolase_fold"/>
</dbReference>
<dbReference type="Gene3D" id="3.40.50.1820">
    <property type="entry name" value="alpha/beta hydrolase"/>
    <property type="match status" value="1"/>
</dbReference>
<dbReference type="SUPFAM" id="SSF53474">
    <property type="entry name" value="alpha/beta-Hydrolases"/>
    <property type="match status" value="1"/>
</dbReference>
<feature type="region of interest" description="Disordered" evidence="1">
    <location>
        <begin position="60"/>
        <end position="100"/>
    </location>
</feature>
<comment type="caution">
    <text evidence="2">The sequence shown here is derived from an EMBL/GenBank/DDBJ whole genome shotgun (WGS) entry which is preliminary data.</text>
</comment>
<accession>A0A7J9V0Z7</accession>
<evidence type="ECO:0000256" key="1">
    <source>
        <dbReference type="SAM" id="MobiDB-lite"/>
    </source>
</evidence>
<evidence type="ECO:0000313" key="3">
    <source>
        <dbReference type="Proteomes" id="UP000429644"/>
    </source>
</evidence>
<feature type="compositionally biased region" description="Polar residues" evidence="1">
    <location>
        <begin position="86"/>
        <end position="95"/>
    </location>
</feature>
<feature type="compositionally biased region" description="Low complexity" evidence="1">
    <location>
        <begin position="64"/>
        <end position="82"/>
    </location>
</feature>
<name>A0A7J9V0Z7_9MICO</name>
<evidence type="ECO:0000313" key="2">
    <source>
        <dbReference type="EMBL" id="MPV89800.1"/>
    </source>
</evidence>
<gene>
    <name evidence="2" type="ORF">GB882_14080</name>
</gene>
<dbReference type="PANTHER" id="PTHR48098">
    <property type="entry name" value="ENTEROCHELIN ESTERASE-RELATED"/>
    <property type="match status" value="1"/>
</dbReference>
<keyword evidence="3" id="KW-1185">Reference proteome</keyword>
<dbReference type="AlphaFoldDB" id="A0A7J9V0Z7"/>
<dbReference type="InterPro" id="IPR000801">
    <property type="entry name" value="Esterase-like"/>
</dbReference>
<sequence length="346" mass="36433">MLAVVVVRRARRSRGGRGSLVAGLAGLVGLGVLSAAAYVNAYAGYLPTFAALEEAVGLRQTSGPAAEPPAAHTAPEAATDAPGSGPSRTTGTVTQVEVPAPTLGIRDGTTYVYTPPGYDPSAARRYPVIYLIPGSPGTPADWFRAGRVDRVMDALVAAHAVRPAIVVAVNTGAGALGDTESLDVVGGPKVESYYTTVVVPYVDAHYRTVPDRRDRVIGGMSSGGFGALNVGLRHLELYSTILAFEPYGDPGRENLRRLLGGDARRFRENSPNPYIRTMAFPLPVNVFLDVGGAAGREVHEVRALADALSQRGQQVEFRIEPGARHTWNEAVVGLPYALSFAAAHLP</sequence>
<dbReference type="PANTHER" id="PTHR48098:SF6">
    <property type="entry name" value="FERRI-BACILLIBACTIN ESTERASE BESA"/>
    <property type="match status" value="1"/>
</dbReference>
<evidence type="ECO:0008006" key="4">
    <source>
        <dbReference type="Google" id="ProtNLM"/>
    </source>
</evidence>
<dbReference type="EMBL" id="WHPD01003038">
    <property type="protein sequence ID" value="MPV89800.1"/>
    <property type="molecule type" value="Genomic_DNA"/>
</dbReference>